<gene>
    <name evidence="1" type="ORF">F2P81_018323</name>
</gene>
<name>A0A6A4SAD1_SCOMX</name>
<sequence length="105" mass="11590">MASLSRSRLNEPLSVAQKQLVLFALLSVPTNDTVPLLNRCRNSSFEVCSGVLKASTVSPLSSTSALIFIWICYLLAEGKRILPKLFISCHQDLQCKNRLLVLSVI</sequence>
<dbReference type="AlphaFoldDB" id="A0A6A4SAD1"/>
<dbReference type="Proteomes" id="UP000438429">
    <property type="component" value="Unassembled WGS sequence"/>
</dbReference>
<dbReference type="EMBL" id="VEVO01000016">
    <property type="protein sequence ID" value="KAF0029218.1"/>
    <property type="molecule type" value="Genomic_DNA"/>
</dbReference>
<evidence type="ECO:0000313" key="2">
    <source>
        <dbReference type="Proteomes" id="UP000438429"/>
    </source>
</evidence>
<proteinExistence type="predicted"/>
<accession>A0A6A4SAD1</accession>
<comment type="caution">
    <text evidence="1">The sequence shown here is derived from an EMBL/GenBank/DDBJ whole genome shotgun (WGS) entry which is preliminary data.</text>
</comment>
<evidence type="ECO:0000313" key="1">
    <source>
        <dbReference type="EMBL" id="KAF0029218.1"/>
    </source>
</evidence>
<protein>
    <submittedName>
        <fullName evidence="1">Uncharacterized protein</fullName>
    </submittedName>
</protein>
<organism evidence="1 2">
    <name type="scientific">Scophthalmus maximus</name>
    <name type="common">Turbot</name>
    <name type="synonym">Psetta maxima</name>
    <dbReference type="NCBI Taxonomy" id="52904"/>
    <lineage>
        <taxon>Eukaryota</taxon>
        <taxon>Metazoa</taxon>
        <taxon>Chordata</taxon>
        <taxon>Craniata</taxon>
        <taxon>Vertebrata</taxon>
        <taxon>Euteleostomi</taxon>
        <taxon>Actinopterygii</taxon>
        <taxon>Neopterygii</taxon>
        <taxon>Teleostei</taxon>
        <taxon>Neoteleostei</taxon>
        <taxon>Acanthomorphata</taxon>
        <taxon>Carangaria</taxon>
        <taxon>Pleuronectiformes</taxon>
        <taxon>Pleuronectoidei</taxon>
        <taxon>Scophthalmidae</taxon>
        <taxon>Scophthalmus</taxon>
    </lineage>
</organism>
<reference evidence="1 2" key="1">
    <citation type="submission" date="2019-06" db="EMBL/GenBank/DDBJ databases">
        <title>Draft genomes of female and male turbot (Scophthalmus maximus).</title>
        <authorList>
            <person name="Xu H."/>
            <person name="Xu X.-W."/>
            <person name="Shao C."/>
            <person name="Chen S."/>
        </authorList>
    </citation>
    <scope>NUCLEOTIDE SEQUENCE [LARGE SCALE GENOMIC DNA]</scope>
    <source>
        <strain evidence="1">Ysfricsl-2016a</strain>
        <tissue evidence="1">Blood</tissue>
    </source>
</reference>